<dbReference type="PATRIC" id="fig|1276920.7.peg.3925"/>
<feature type="transmembrane region" description="Helical" evidence="1">
    <location>
        <begin position="62"/>
        <end position="82"/>
    </location>
</feature>
<name>M7MKG2_9MICC</name>
<evidence type="ECO:0000313" key="3">
    <source>
        <dbReference type="Proteomes" id="UP000012015"/>
    </source>
</evidence>
<gene>
    <name evidence="2" type="ORF">ADIAG_03929</name>
</gene>
<accession>M7MKG2</accession>
<keyword evidence="1" id="KW-0472">Membrane</keyword>
<dbReference type="Proteomes" id="UP000012015">
    <property type="component" value="Unassembled WGS sequence"/>
</dbReference>
<reference evidence="2 3" key="1">
    <citation type="journal article" date="2013" name="Genome Announc.">
        <title>Draft Genome Sequence of Arthrobacter gangotriensis Strain Lz1yT, Isolated from a Penguin Rookery Soil Sample Collected in Antarctica, near the Indian Station Dakshin Gangotri.</title>
        <authorList>
            <person name="Shivaji S."/>
            <person name="Ara S."/>
            <person name="Bandi S."/>
            <person name="Singh A."/>
            <person name="Kumar Pinnaka A."/>
        </authorList>
    </citation>
    <scope>NUCLEOTIDE SEQUENCE [LARGE SCALE GENOMIC DNA]</scope>
    <source>
        <strain evidence="2 3">Lz1y</strain>
    </source>
</reference>
<sequence length="84" mass="9327">MCRCQWTKTTTEVFETGGFKGFRWSDGENTPHLPLHNPAEAQILDVGTRIELHDNQCHPALLTGWILTGTGILCAVTGFILMMP</sequence>
<keyword evidence="3" id="KW-1185">Reference proteome</keyword>
<protein>
    <submittedName>
        <fullName evidence="2">Uncharacterized protein</fullName>
    </submittedName>
</protein>
<dbReference type="AlphaFoldDB" id="M7MKG2"/>
<organism evidence="2 3">
    <name type="scientific">Paeniglutamicibacter gangotriensis Lz1y</name>
    <dbReference type="NCBI Taxonomy" id="1276920"/>
    <lineage>
        <taxon>Bacteria</taxon>
        <taxon>Bacillati</taxon>
        <taxon>Actinomycetota</taxon>
        <taxon>Actinomycetes</taxon>
        <taxon>Micrococcales</taxon>
        <taxon>Micrococcaceae</taxon>
        <taxon>Paeniglutamicibacter</taxon>
    </lineage>
</organism>
<keyword evidence="1" id="KW-1133">Transmembrane helix</keyword>
<evidence type="ECO:0000313" key="2">
    <source>
        <dbReference type="EMBL" id="EMQ96792.1"/>
    </source>
</evidence>
<evidence type="ECO:0000256" key="1">
    <source>
        <dbReference type="SAM" id="Phobius"/>
    </source>
</evidence>
<proteinExistence type="predicted"/>
<keyword evidence="1" id="KW-0812">Transmembrane</keyword>
<comment type="caution">
    <text evidence="2">The sequence shown here is derived from an EMBL/GenBank/DDBJ whole genome shotgun (WGS) entry which is preliminary data.</text>
</comment>
<dbReference type="EMBL" id="AOCK01000014">
    <property type="protein sequence ID" value="EMQ96792.1"/>
    <property type="molecule type" value="Genomic_DNA"/>
</dbReference>
<dbReference type="RefSeq" id="WP_007273077.1">
    <property type="nucleotide sequence ID" value="NZ_AOCK01000014.1"/>
</dbReference>